<feature type="domain" description="HTH lysR-type" evidence="5">
    <location>
        <begin position="8"/>
        <end position="65"/>
    </location>
</feature>
<accession>A0A1Y5S3M3</accession>
<evidence type="ECO:0000313" key="6">
    <source>
        <dbReference type="EMBL" id="SLN31982.1"/>
    </source>
</evidence>
<dbReference type="SUPFAM" id="SSF53850">
    <property type="entry name" value="Periplasmic binding protein-like II"/>
    <property type="match status" value="1"/>
</dbReference>
<dbReference type="OrthoDB" id="7776850at2"/>
<dbReference type="InterPro" id="IPR000847">
    <property type="entry name" value="LysR_HTH_N"/>
</dbReference>
<reference evidence="6 7" key="1">
    <citation type="submission" date="2017-03" db="EMBL/GenBank/DDBJ databases">
        <authorList>
            <person name="Afonso C.L."/>
            <person name="Miller P.J."/>
            <person name="Scott M.A."/>
            <person name="Spackman E."/>
            <person name="Goraichik I."/>
            <person name="Dimitrov K.M."/>
            <person name="Suarez D.L."/>
            <person name="Swayne D.E."/>
        </authorList>
    </citation>
    <scope>NUCLEOTIDE SEQUENCE [LARGE SCALE GENOMIC DNA]</scope>
    <source>
        <strain evidence="6 7">CECT 8620</strain>
    </source>
</reference>
<evidence type="ECO:0000256" key="2">
    <source>
        <dbReference type="ARBA" id="ARBA00023015"/>
    </source>
</evidence>
<dbReference type="RefSeq" id="WP_085835786.1">
    <property type="nucleotide sequence ID" value="NZ_FWFS01000003.1"/>
</dbReference>
<dbReference type="PANTHER" id="PTHR30126:SF40">
    <property type="entry name" value="HTH-TYPE TRANSCRIPTIONAL REGULATOR GLTR"/>
    <property type="match status" value="1"/>
</dbReference>
<evidence type="ECO:0000256" key="3">
    <source>
        <dbReference type="ARBA" id="ARBA00023125"/>
    </source>
</evidence>
<proteinExistence type="inferred from homology"/>
<name>A0A1Y5S3M3_9RHOB</name>
<dbReference type="InterPro" id="IPR005119">
    <property type="entry name" value="LysR_subst-bd"/>
</dbReference>
<dbReference type="Pfam" id="PF00126">
    <property type="entry name" value="HTH_1"/>
    <property type="match status" value="1"/>
</dbReference>
<dbReference type="GO" id="GO:0003700">
    <property type="term" value="F:DNA-binding transcription factor activity"/>
    <property type="evidence" value="ECO:0007669"/>
    <property type="project" value="InterPro"/>
</dbReference>
<organism evidence="6 7">
    <name type="scientific">Aquimixticola soesokkakensis</name>
    <dbReference type="NCBI Taxonomy" id="1519096"/>
    <lineage>
        <taxon>Bacteria</taxon>
        <taxon>Pseudomonadati</taxon>
        <taxon>Pseudomonadota</taxon>
        <taxon>Alphaproteobacteria</taxon>
        <taxon>Rhodobacterales</taxon>
        <taxon>Paracoccaceae</taxon>
        <taxon>Aquimixticola</taxon>
    </lineage>
</organism>
<dbReference type="PROSITE" id="PS50931">
    <property type="entry name" value="HTH_LYSR"/>
    <property type="match status" value="1"/>
</dbReference>
<dbReference type="Proteomes" id="UP000193862">
    <property type="component" value="Unassembled WGS sequence"/>
</dbReference>
<dbReference type="Gene3D" id="3.40.190.10">
    <property type="entry name" value="Periplasmic binding protein-like II"/>
    <property type="match status" value="2"/>
</dbReference>
<dbReference type="PANTHER" id="PTHR30126">
    <property type="entry name" value="HTH-TYPE TRANSCRIPTIONAL REGULATOR"/>
    <property type="match status" value="1"/>
</dbReference>
<dbReference type="Pfam" id="PF03466">
    <property type="entry name" value="LysR_substrate"/>
    <property type="match status" value="1"/>
</dbReference>
<dbReference type="InterPro" id="IPR036388">
    <property type="entry name" value="WH-like_DNA-bd_sf"/>
</dbReference>
<comment type="similarity">
    <text evidence="1">Belongs to the LysR transcriptional regulatory family.</text>
</comment>
<dbReference type="SUPFAM" id="SSF46785">
    <property type="entry name" value="Winged helix' DNA-binding domain"/>
    <property type="match status" value="1"/>
</dbReference>
<keyword evidence="2" id="KW-0805">Transcription regulation</keyword>
<evidence type="ECO:0000313" key="7">
    <source>
        <dbReference type="Proteomes" id="UP000193862"/>
    </source>
</evidence>
<keyword evidence="3" id="KW-0238">DNA-binding</keyword>
<dbReference type="InterPro" id="IPR036390">
    <property type="entry name" value="WH_DNA-bd_sf"/>
</dbReference>
<keyword evidence="7" id="KW-1185">Reference proteome</keyword>
<sequence>MADNGGRITLWGIEVFVAVAEERSITAAARRLGASPSSVSQQISNLETAMGAELMHRRERPIPLTPAGDVLMRRAQIILGEAAQVRAELAELDPTQLSQLRLGMIEDFDASVTPALLSSMAGALKSTQFQLETGPSHRLLDRLDTRLLDVVVAADMGAVPSWMERAPLLDDPFVAVVPKGFVAAGEPLDPQALRRLPLIQYTQRHVMGRVIASHLEAQDVALSHRFELDSYRAILAMVAGGAGWTILSALGVDHAHRFLDRIEVLALPFAPLKRTISLGVRRDGLAETGARIAADLRPLLQELVVAPNVARHPFLAGALRVL</sequence>
<keyword evidence="4" id="KW-0804">Transcription</keyword>
<dbReference type="GO" id="GO:0000976">
    <property type="term" value="F:transcription cis-regulatory region binding"/>
    <property type="evidence" value="ECO:0007669"/>
    <property type="project" value="TreeGrafter"/>
</dbReference>
<evidence type="ECO:0000259" key="5">
    <source>
        <dbReference type="PROSITE" id="PS50931"/>
    </source>
</evidence>
<dbReference type="AlphaFoldDB" id="A0A1Y5S3M3"/>
<dbReference type="FunFam" id="1.10.10.10:FF:000001">
    <property type="entry name" value="LysR family transcriptional regulator"/>
    <property type="match status" value="1"/>
</dbReference>
<dbReference type="CDD" id="cd05466">
    <property type="entry name" value="PBP2_LTTR_substrate"/>
    <property type="match status" value="1"/>
</dbReference>
<protein>
    <submittedName>
        <fullName evidence="6">Hydrogen peroxide-inducible genes activator</fullName>
    </submittedName>
</protein>
<dbReference type="Gene3D" id="1.10.10.10">
    <property type="entry name" value="Winged helix-like DNA-binding domain superfamily/Winged helix DNA-binding domain"/>
    <property type="match status" value="1"/>
</dbReference>
<evidence type="ECO:0000256" key="4">
    <source>
        <dbReference type="ARBA" id="ARBA00023163"/>
    </source>
</evidence>
<evidence type="ECO:0000256" key="1">
    <source>
        <dbReference type="ARBA" id="ARBA00009437"/>
    </source>
</evidence>
<gene>
    <name evidence="6" type="primary">oxyR_1</name>
    <name evidence="6" type="ORF">AQS8620_01048</name>
</gene>
<dbReference type="EMBL" id="FWFS01000003">
    <property type="protein sequence ID" value="SLN31982.1"/>
    <property type="molecule type" value="Genomic_DNA"/>
</dbReference>